<evidence type="ECO:0000256" key="11">
    <source>
        <dbReference type="SAM" id="MobiDB-lite"/>
    </source>
</evidence>
<keyword evidence="14" id="KW-1185">Reference proteome</keyword>
<evidence type="ECO:0000256" key="1">
    <source>
        <dbReference type="ARBA" id="ARBA00004123"/>
    </source>
</evidence>
<keyword evidence="9" id="KW-0539">Nucleus</keyword>
<evidence type="ECO:0000256" key="4">
    <source>
        <dbReference type="ARBA" id="ARBA00022490"/>
    </source>
</evidence>
<evidence type="ECO:0000256" key="5">
    <source>
        <dbReference type="ARBA" id="ARBA00022723"/>
    </source>
</evidence>
<evidence type="ECO:0000256" key="2">
    <source>
        <dbReference type="ARBA" id="ARBA00004496"/>
    </source>
</evidence>
<gene>
    <name evidence="13" type="ORF">M9Y10_023081</name>
</gene>
<keyword evidence="4" id="KW-0963">Cytoplasm</keyword>
<evidence type="ECO:0000313" key="13">
    <source>
        <dbReference type="EMBL" id="KAK8894644.1"/>
    </source>
</evidence>
<dbReference type="PANTHER" id="PTHR11210">
    <property type="entry name" value="RING BOX"/>
    <property type="match status" value="1"/>
</dbReference>
<comment type="subcellular location">
    <subcellularLocation>
        <location evidence="2">Cytoplasm</location>
    </subcellularLocation>
    <subcellularLocation>
        <location evidence="1">Nucleus</location>
    </subcellularLocation>
</comment>
<evidence type="ECO:0000256" key="7">
    <source>
        <dbReference type="ARBA" id="ARBA00022786"/>
    </source>
</evidence>
<feature type="domain" description="RING-type" evidence="12">
    <location>
        <begin position="55"/>
        <end position="108"/>
    </location>
</feature>
<dbReference type="InterPro" id="IPR024766">
    <property type="entry name" value="Znf_RING_H2"/>
</dbReference>
<dbReference type="Gene3D" id="3.30.40.10">
    <property type="entry name" value="Zinc/RING finger domain, C3HC4 (zinc finger)"/>
    <property type="match status" value="1"/>
</dbReference>
<keyword evidence="7" id="KW-0833">Ubl conjugation pathway</keyword>
<dbReference type="SMART" id="SM00184">
    <property type="entry name" value="RING"/>
    <property type="match status" value="1"/>
</dbReference>
<evidence type="ECO:0000256" key="10">
    <source>
        <dbReference type="PROSITE-ProRule" id="PRU00175"/>
    </source>
</evidence>
<reference evidence="13 14" key="1">
    <citation type="submission" date="2024-04" db="EMBL/GenBank/DDBJ databases">
        <title>Tritrichomonas musculus Genome.</title>
        <authorList>
            <person name="Alves-Ferreira E."/>
            <person name="Grigg M."/>
            <person name="Lorenzi H."/>
            <person name="Galac M."/>
        </authorList>
    </citation>
    <scope>NUCLEOTIDE SEQUENCE [LARGE SCALE GENOMIC DNA]</scope>
    <source>
        <strain evidence="13 14">EAF2021</strain>
    </source>
</reference>
<keyword evidence="6 10" id="KW-0863">Zinc-finger</keyword>
<proteinExistence type="predicted"/>
<evidence type="ECO:0000259" key="12">
    <source>
        <dbReference type="PROSITE" id="PS50089"/>
    </source>
</evidence>
<evidence type="ECO:0000256" key="8">
    <source>
        <dbReference type="ARBA" id="ARBA00022833"/>
    </source>
</evidence>
<evidence type="ECO:0000313" key="14">
    <source>
        <dbReference type="Proteomes" id="UP001470230"/>
    </source>
</evidence>
<dbReference type="PROSITE" id="PS50089">
    <property type="entry name" value="ZF_RING_2"/>
    <property type="match status" value="1"/>
</dbReference>
<keyword evidence="5" id="KW-0479">Metal-binding</keyword>
<feature type="region of interest" description="Disordered" evidence="11">
    <location>
        <begin position="1"/>
        <end position="27"/>
    </location>
</feature>
<comment type="pathway">
    <text evidence="3">Protein modification; protein ubiquitination.</text>
</comment>
<dbReference type="Pfam" id="PF12678">
    <property type="entry name" value="zf-rbx1"/>
    <property type="match status" value="1"/>
</dbReference>
<comment type="caution">
    <text evidence="13">The sequence shown here is derived from an EMBL/GenBank/DDBJ whole genome shotgun (WGS) entry which is preliminary data.</text>
</comment>
<keyword evidence="8" id="KW-0862">Zinc</keyword>
<dbReference type="InterPro" id="IPR051031">
    <property type="entry name" value="RING-box_E3_Ubiquitin_Ligase"/>
</dbReference>
<dbReference type="EMBL" id="JAPFFF010000003">
    <property type="protein sequence ID" value="KAK8894644.1"/>
    <property type="molecule type" value="Genomic_DNA"/>
</dbReference>
<dbReference type="Proteomes" id="UP001470230">
    <property type="component" value="Unassembled WGS sequence"/>
</dbReference>
<evidence type="ECO:0000256" key="3">
    <source>
        <dbReference type="ARBA" id="ARBA00004906"/>
    </source>
</evidence>
<dbReference type="InterPro" id="IPR013083">
    <property type="entry name" value="Znf_RING/FYVE/PHD"/>
</dbReference>
<protein>
    <submittedName>
        <fullName evidence="13">RING-box protein hrt1</fullName>
    </submittedName>
</protein>
<evidence type="ECO:0000256" key="6">
    <source>
        <dbReference type="ARBA" id="ARBA00022771"/>
    </source>
</evidence>
<dbReference type="InterPro" id="IPR001841">
    <property type="entry name" value="Znf_RING"/>
</dbReference>
<dbReference type="SUPFAM" id="SSF57850">
    <property type="entry name" value="RING/U-box"/>
    <property type="match status" value="1"/>
</dbReference>
<name>A0ABR2KU60_9EUKA</name>
<evidence type="ECO:0000256" key="9">
    <source>
        <dbReference type="ARBA" id="ARBA00023242"/>
    </source>
</evidence>
<organism evidence="13 14">
    <name type="scientific">Tritrichomonas musculus</name>
    <dbReference type="NCBI Taxonomy" id="1915356"/>
    <lineage>
        <taxon>Eukaryota</taxon>
        <taxon>Metamonada</taxon>
        <taxon>Parabasalia</taxon>
        <taxon>Tritrichomonadida</taxon>
        <taxon>Tritrichomonadidae</taxon>
        <taxon>Tritrichomonas</taxon>
    </lineage>
</organism>
<accession>A0ABR2KU60</accession>
<sequence>MSGEPPQVHKPTRKVLGSKTSQGASDHQREDVLSWKIDKCQFVYLFNWQKGQESCAICKNSLSDPCSDCQTRDSFEDCTVVKGVCGHYFHLHCIGKWIAKVRTCPVCNNPWEQAAS</sequence>